<gene>
    <name evidence="5" type="ORF">C8N44_102193</name>
</gene>
<dbReference type="RefSeq" id="WP_210204140.1">
    <property type="nucleotide sequence ID" value="NZ_BMEZ01000002.1"/>
</dbReference>
<dbReference type="InterPro" id="IPR036388">
    <property type="entry name" value="WH-like_DNA-bd_sf"/>
</dbReference>
<protein>
    <submittedName>
        <fullName evidence="5">HxlR family transcriptional regulator</fullName>
    </submittedName>
</protein>
<evidence type="ECO:0000313" key="6">
    <source>
        <dbReference type="Proteomes" id="UP000244069"/>
    </source>
</evidence>
<name>A0A2T6B7V3_9RHOB</name>
<keyword evidence="3" id="KW-0804">Transcription</keyword>
<dbReference type="AlphaFoldDB" id="A0A2T6B7V3"/>
<dbReference type="PANTHER" id="PTHR33204">
    <property type="entry name" value="TRANSCRIPTIONAL REGULATOR, MARR FAMILY"/>
    <property type="match status" value="1"/>
</dbReference>
<keyword evidence="6" id="KW-1185">Reference proteome</keyword>
<comment type="caution">
    <text evidence="5">The sequence shown here is derived from an EMBL/GenBank/DDBJ whole genome shotgun (WGS) entry which is preliminary data.</text>
</comment>
<keyword evidence="1" id="KW-0805">Transcription regulation</keyword>
<dbReference type="PROSITE" id="PS51118">
    <property type="entry name" value="HTH_HXLR"/>
    <property type="match status" value="1"/>
</dbReference>
<dbReference type="InterPro" id="IPR036390">
    <property type="entry name" value="WH_DNA-bd_sf"/>
</dbReference>
<dbReference type="Pfam" id="PF01638">
    <property type="entry name" value="HxlR"/>
    <property type="match status" value="1"/>
</dbReference>
<dbReference type="PANTHER" id="PTHR33204:SF37">
    <property type="entry name" value="HTH-TYPE TRANSCRIPTIONAL REGULATOR YODB"/>
    <property type="match status" value="1"/>
</dbReference>
<evidence type="ECO:0000259" key="4">
    <source>
        <dbReference type="PROSITE" id="PS51118"/>
    </source>
</evidence>
<evidence type="ECO:0000256" key="1">
    <source>
        <dbReference type="ARBA" id="ARBA00023015"/>
    </source>
</evidence>
<dbReference type="Proteomes" id="UP000244069">
    <property type="component" value="Unassembled WGS sequence"/>
</dbReference>
<organism evidence="5 6">
    <name type="scientific">Allosediminivita pacifica</name>
    <dbReference type="NCBI Taxonomy" id="1267769"/>
    <lineage>
        <taxon>Bacteria</taxon>
        <taxon>Pseudomonadati</taxon>
        <taxon>Pseudomonadota</taxon>
        <taxon>Alphaproteobacteria</taxon>
        <taxon>Rhodobacterales</taxon>
        <taxon>Paracoccaceae</taxon>
        <taxon>Allosediminivita</taxon>
    </lineage>
</organism>
<evidence type="ECO:0000313" key="5">
    <source>
        <dbReference type="EMBL" id="PTX52147.1"/>
    </source>
</evidence>
<dbReference type="EMBL" id="QBKN01000002">
    <property type="protein sequence ID" value="PTX52147.1"/>
    <property type="molecule type" value="Genomic_DNA"/>
</dbReference>
<accession>A0A2T6B7V3</accession>
<feature type="domain" description="HTH hxlR-type" evidence="4">
    <location>
        <begin position="26"/>
        <end position="124"/>
    </location>
</feature>
<dbReference type="InterPro" id="IPR002577">
    <property type="entry name" value="HTH_HxlR"/>
</dbReference>
<dbReference type="Gene3D" id="1.10.10.10">
    <property type="entry name" value="Winged helix-like DNA-binding domain superfamily/Winged helix DNA-binding domain"/>
    <property type="match status" value="1"/>
</dbReference>
<proteinExistence type="predicted"/>
<evidence type="ECO:0000256" key="3">
    <source>
        <dbReference type="ARBA" id="ARBA00023163"/>
    </source>
</evidence>
<reference evidence="5 6" key="1">
    <citation type="submission" date="2018-04" db="EMBL/GenBank/DDBJ databases">
        <title>Genomic Encyclopedia of Archaeal and Bacterial Type Strains, Phase II (KMG-II): from individual species to whole genera.</title>
        <authorList>
            <person name="Goeker M."/>
        </authorList>
    </citation>
    <scope>NUCLEOTIDE SEQUENCE [LARGE SCALE GENOMIC DNA]</scope>
    <source>
        <strain evidence="5 6">DSM 29329</strain>
    </source>
</reference>
<evidence type="ECO:0000256" key="2">
    <source>
        <dbReference type="ARBA" id="ARBA00023125"/>
    </source>
</evidence>
<dbReference type="GO" id="GO:0003677">
    <property type="term" value="F:DNA binding"/>
    <property type="evidence" value="ECO:0007669"/>
    <property type="project" value="UniProtKB-KW"/>
</dbReference>
<keyword evidence="2" id="KW-0238">DNA-binding</keyword>
<sequence>MENPEITASAPDAVMFDRGDLLSPACPSRQVLSHMTSRWGILTLLALGSETYRFGALRRRIGGVSERMLAQTLKQLAADGLVERIAHDTVPPHVEYRTTPMGAEAAEKLRDLADWIEGNLPRIMAHQAEVAGD</sequence>
<dbReference type="SUPFAM" id="SSF46785">
    <property type="entry name" value="Winged helix' DNA-binding domain"/>
    <property type="match status" value="1"/>
</dbReference>